<protein>
    <recommendedName>
        <fullName evidence="4">Bacteriophage lambda Replication protein O N-terminal domain-containing protein</fullName>
    </recommendedName>
</protein>
<organism evidence="2 3">
    <name type="scientific">Thalassoglobus polymorphus</name>
    <dbReference type="NCBI Taxonomy" id="2527994"/>
    <lineage>
        <taxon>Bacteria</taxon>
        <taxon>Pseudomonadati</taxon>
        <taxon>Planctomycetota</taxon>
        <taxon>Planctomycetia</taxon>
        <taxon>Planctomycetales</taxon>
        <taxon>Planctomycetaceae</taxon>
        <taxon>Thalassoglobus</taxon>
    </lineage>
</organism>
<feature type="compositionally biased region" description="Basic and acidic residues" evidence="1">
    <location>
        <begin position="107"/>
        <end position="118"/>
    </location>
</feature>
<dbReference type="EMBL" id="CP036267">
    <property type="protein sequence ID" value="QDT32064.1"/>
    <property type="molecule type" value="Genomic_DNA"/>
</dbReference>
<accession>A0A517QKD9</accession>
<reference evidence="2 3" key="1">
    <citation type="submission" date="2019-02" db="EMBL/GenBank/DDBJ databases">
        <title>Deep-cultivation of Planctomycetes and their phenomic and genomic characterization uncovers novel biology.</title>
        <authorList>
            <person name="Wiegand S."/>
            <person name="Jogler M."/>
            <person name="Boedeker C."/>
            <person name="Pinto D."/>
            <person name="Vollmers J."/>
            <person name="Rivas-Marin E."/>
            <person name="Kohn T."/>
            <person name="Peeters S.H."/>
            <person name="Heuer A."/>
            <person name="Rast P."/>
            <person name="Oberbeckmann S."/>
            <person name="Bunk B."/>
            <person name="Jeske O."/>
            <person name="Meyerdierks A."/>
            <person name="Storesund J.E."/>
            <person name="Kallscheuer N."/>
            <person name="Luecker S."/>
            <person name="Lage O.M."/>
            <person name="Pohl T."/>
            <person name="Merkel B.J."/>
            <person name="Hornburger P."/>
            <person name="Mueller R.-W."/>
            <person name="Bruemmer F."/>
            <person name="Labrenz M."/>
            <person name="Spormann A.M."/>
            <person name="Op den Camp H."/>
            <person name="Overmann J."/>
            <person name="Amann R."/>
            <person name="Jetten M.S.M."/>
            <person name="Mascher T."/>
            <person name="Medema M.H."/>
            <person name="Devos D.P."/>
            <person name="Kaster A.-K."/>
            <person name="Ovreas L."/>
            <person name="Rohde M."/>
            <person name="Galperin M.Y."/>
            <person name="Jogler C."/>
        </authorList>
    </citation>
    <scope>NUCLEOTIDE SEQUENCE [LARGE SCALE GENOMIC DNA]</scope>
    <source>
        <strain evidence="2 3">Mal48</strain>
    </source>
</reference>
<feature type="region of interest" description="Disordered" evidence="1">
    <location>
        <begin position="235"/>
        <end position="262"/>
    </location>
</feature>
<sequence length="262" mass="29356">MTSNKQSHDFWTRQNLIANSPLSIREKWTLQVIFLFAGNSDEGICFASNEAIQARLSLGASQTSALISSLFKRNLITNNRTRDGANLRTINWHVLEDLVNPNLHNNEIGKSEKPDKGSSRIPGSTSGKSELVHPDSRNPTYRTSNEHPKEHPGGRFRPEEVALPKILSVPAFQSAWMEWCSYRRESKKPISKRAANLQIAELKKVGPDAAVAAIQKSILNDWQGLFPDEIVSTERKNNGTQGSRTNAGQIFDRRTRSEKIVI</sequence>
<evidence type="ECO:0008006" key="4">
    <source>
        <dbReference type="Google" id="ProtNLM"/>
    </source>
</evidence>
<feature type="compositionally biased region" description="Basic and acidic residues" evidence="1">
    <location>
        <begin position="251"/>
        <end position="262"/>
    </location>
</feature>
<feature type="compositionally biased region" description="Polar residues" evidence="1">
    <location>
        <begin position="238"/>
        <end position="248"/>
    </location>
</feature>
<evidence type="ECO:0000313" key="3">
    <source>
        <dbReference type="Proteomes" id="UP000315724"/>
    </source>
</evidence>
<dbReference type="Proteomes" id="UP000315724">
    <property type="component" value="Chromosome"/>
</dbReference>
<feature type="compositionally biased region" description="Basic and acidic residues" evidence="1">
    <location>
        <begin position="144"/>
        <end position="157"/>
    </location>
</feature>
<dbReference type="AlphaFoldDB" id="A0A517QKD9"/>
<evidence type="ECO:0000256" key="1">
    <source>
        <dbReference type="SAM" id="MobiDB-lite"/>
    </source>
</evidence>
<evidence type="ECO:0000313" key="2">
    <source>
        <dbReference type="EMBL" id="QDT32064.1"/>
    </source>
</evidence>
<feature type="region of interest" description="Disordered" evidence="1">
    <location>
        <begin position="103"/>
        <end position="157"/>
    </location>
</feature>
<proteinExistence type="predicted"/>
<name>A0A517QKD9_9PLAN</name>
<keyword evidence="3" id="KW-1185">Reference proteome</keyword>
<gene>
    <name evidence="2" type="ORF">Mal48_13040</name>
</gene>
<dbReference type="KEGG" id="tpol:Mal48_13040"/>